<dbReference type="CDD" id="cd20620">
    <property type="entry name" value="CYP132-like"/>
    <property type="match status" value="1"/>
</dbReference>
<evidence type="ECO:0000256" key="1">
    <source>
        <dbReference type="ARBA" id="ARBA00001971"/>
    </source>
</evidence>
<dbReference type="InterPro" id="IPR002401">
    <property type="entry name" value="Cyt_P450_E_grp-I"/>
</dbReference>
<keyword evidence="3" id="KW-0408">Iron</keyword>
<sequence length="449" mass="50644">MTDRRAPGPDGGHLIGALSRFKSNSLGLISDLQRRFGGIARVKLGPYLVHQVTEPDLIKHVLQDNPGNYRRGRFYRGFNLFMGHGMLTTDGAEWQARRQVAQPFFQRARLESAAPVITECVQDLLDRWEGPAERGEVVDVVDDLMWLSMGVLSRVLFGVDLRERADELLPVVRFAIKAMIITGKVEQMLPRWVPTRYRRDLNRHQAVLNRVMDDVIARQRAAGDEDNLVAALLRAEHPETGRPWDDRAIRAELKTHFMAGHETTGCALAWTLYALAQHVDVRRRLTAELDEVLAGRTPTAEDLPKLTYLRQVVDESLRMYPPIWVFPRDTVDDDEIGGYHVPAGTTVLISPHAAHHNAEVWESPEAFDPERFCPASRSTERYRYLPFGGGARHCVGHRLALLELQLTVAMVAQRYRLDLAPGHQVVPTGLVSLRPKKGVPMRIAPVDRG</sequence>
<accession>A0ABW3FML6</accession>
<evidence type="ECO:0000313" key="4">
    <source>
        <dbReference type="EMBL" id="MFD0919517.1"/>
    </source>
</evidence>
<keyword evidence="3" id="KW-0349">Heme</keyword>
<evidence type="ECO:0000313" key="5">
    <source>
        <dbReference type="Proteomes" id="UP001597018"/>
    </source>
</evidence>
<gene>
    <name evidence="4" type="ORF">ACFQ16_07160</name>
</gene>
<dbReference type="RefSeq" id="WP_345599942.1">
    <property type="nucleotide sequence ID" value="NZ_BAABLT010000001.1"/>
</dbReference>
<dbReference type="PRINTS" id="PR00385">
    <property type="entry name" value="P450"/>
</dbReference>
<dbReference type="Proteomes" id="UP001597018">
    <property type="component" value="Unassembled WGS sequence"/>
</dbReference>
<dbReference type="InterPro" id="IPR050121">
    <property type="entry name" value="Cytochrome_P450_monoxygenase"/>
</dbReference>
<dbReference type="PROSITE" id="PS00086">
    <property type="entry name" value="CYTOCHROME_P450"/>
    <property type="match status" value="1"/>
</dbReference>
<comment type="caution">
    <text evidence="4">The sequence shown here is derived from an EMBL/GenBank/DDBJ whole genome shotgun (WGS) entry which is preliminary data.</text>
</comment>
<evidence type="ECO:0000256" key="2">
    <source>
        <dbReference type="ARBA" id="ARBA00010617"/>
    </source>
</evidence>
<dbReference type="PANTHER" id="PTHR24305">
    <property type="entry name" value="CYTOCHROME P450"/>
    <property type="match status" value="1"/>
</dbReference>
<organism evidence="4 5">
    <name type="scientific">Saccharopolyspora rosea</name>
    <dbReference type="NCBI Taxonomy" id="524884"/>
    <lineage>
        <taxon>Bacteria</taxon>
        <taxon>Bacillati</taxon>
        <taxon>Actinomycetota</taxon>
        <taxon>Actinomycetes</taxon>
        <taxon>Pseudonocardiales</taxon>
        <taxon>Pseudonocardiaceae</taxon>
        <taxon>Saccharopolyspora</taxon>
    </lineage>
</organism>
<protein>
    <submittedName>
        <fullName evidence="4">Cytochrome P450</fullName>
    </submittedName>
</protein>
<comment type="cofactor">
    <cofactor evidence="1">
        <name>heme</name>
        <dbReference type="ChEBI" id="CHEBI:30413"/>
    </cofactor>
</comment>
<reference evidence="5" key="1">
    <citation type="journal article" date="2019" name="Int. J. Syst. Evol. Microbiol.">
        <title>The Global Catalogue of Microorganisms (GCM) 10K type strain sequencing project: providing services to taxonomists for standard genome sequencing and annotation.</title>
        <authorList>
            <consortium name="The Broad Institute Genomics Platform"/>
            <consortium name="The Broad Institute Genome Sequencing Center for Infectious Disease"/>
            <person name="Wu L."/>
            <person name="Ma J."/>
        </authorList>
    </citation>
    <scope>NUCLEOTIDE SEQUENCE [LARGE SCALE GENOMIC DNA]</scope>
    <source>
        <strain evidence="5">CCUG 56401</strain>
    </source>
</reference>
<keyword evidence="5" id="KW-1185">Reference proteome</keyword>
<name>A0ABW3FML6_9PSEU</name>
<dbReference type="Gene3D" id="1.10.630.10">
    <property type="entry name" value="Cytochrome P450"/>
    <property type="match status" value="1"/>
</dbReference>
<proteinExistence type="inferred from homology"/>
<comment type="similarity">
    <text evidence="2 3">Belongs to the cytochrome P450 family.</text>
</comment>
<dbReference type="Pfam" id="PF00067">
    <property type="entry name" value="p450"/>
    <property type="match status" value="1"/>
</dbReference>
<dbReference type="EMBL" id="JBHTIW010000003">
    <property type="protein sequence ID" value="MFD0919517.1"/>
    <property type="molecule type" value="Genomic_DNA"/>
</dbReference>
<evidence type="ECO:0000256" key="3">
    <source>
        <dbReference type="RuleBase" id="RU000461"/>
    </source>
</evidence>
<dbReference type="PRINTS" id="PR00463">
    <property type="entry name" value="EP450I"/>
</dbReference>
<dbReference type="InterPro" id="IPR036396">
    <property type="entry name" value="Cyt_P450_sf"/>
</dbReference>
<dbReference type="SUPFAM" id="SSF48264">
    <property type="entry name" value="Cytochrome P450"/>
    <property type="match status" value="1"/>
</dbReference>
<dbReference type="InterPro" id="IPR017972">
    <property type="entry name" value="Cyt_P450_CS"/>
</dbReference>
<dbReference type="InterPro" id="IPR001128">
    <property type="entry name" value="Cyt_P450"/>
</dbReference>
<keyword evidence="3" id="KW-0560">Oxidoreductase</keyword>
<keyword evidence="3" id="KW-0479">Metal-binding</keyword>
<keyword evidence="3" id="KW-0503">Monooxygenase</keyword>
<dbReference type="PANTHER" id="PTHR24305:SF166">
    <property type="entry name" value="CYTOCHROME P450 12A4, MITOCHONDRIAL-RELATED"/>
    <property type="match status" value="1"/>
</dbReference>